<protein>
    <submittedName>
        <fullName evidence="1">Uncharacterized protein</fullName>
    </submittedName>
</protein>
<organism evidence="1 2">
    <name type="scientific">Handroanthus impetiginosus</name>
    <dbReference type="NCBI Taxonomy" id="429701"/>
    <lineage>
        <taxon>Eukaryota</taxon>
        <taxon>Viridiplantae</taxon>
        <taxon>Streptophyta</taxon>
        <taxon>Embryophyta</taxon>
        <taxon>Tracheophyta</taxon>
        <taxon>Spermatophyta</taxon>
        <taxon>Magnoliopsida</taxon>
        <taxon>eudicotyledons</taxon>
        <taxon>Gunneridae</taxon>
        <taxon>Pentapetalae</taxon>
        <taxon>asterids</taxon>
        <taxon>lamiids</taxon>
        <taxon>Lamiales</taxon>
        <taxon>Bignoniaceae</taxon>
        <taxon>Crescentiina</taxon>
        <taxon>Tabebuia alliance</taxon>
        <taxon>Handroanthus</taxon>
    </lineage>
</organism>
<keyword evidence="2" id="KW-1185">Reference proteome</keyword>
<name>A0A2G9GL65_9LAMI</name>
<gene>
    <name evidence="1" type="ORF">CDL12_21499</name>
</gene>
<dbReference type="STRING" id="429701.A0A2G9GL65"/>
<dbReference type="EMBL" id="NKXS01004566">
    <property type="protein sequence ID" value="PIN05952.1"/>
    <property type="molecule type" value="Genomic_DNA"/>
</dbReference>
<dbReference type="AlphaFoldDB" id="A0A2G9GL65"/>
<sequence length="105" mass="12152">MANNSTASYVSWEEVVVSSDKGRREVQYYLKRSGGGRDLVVVGKEKSVRHMSYRYTITDNKFLLSILNRSPRLKLRSRREVIDWLNSILSGACQFLWGDLFLCET</sequence>
<dbReference type="Proteomes" id="UP000231279">
    <property type="component" value="Unassembled WGS sequence"/>
</dbReference>
<proteinExistence type="predicted"/>
<comment type="caution">
    <text evidence="1">The sequence shown here is derived from an EMBL/GenBank/DDBJ whole genome shotgun (WGS) entry which is preliminary data.</text>
</comment>
<accession>A0A2G9GL65</accession>
<evidence type="ECO:0000313" key="1">
    <source>
        <dbReference type="EMBL" id="PIN05952.1"/>
    </source>
</evidence>
<dbReference type="OrthoDB" id="1883212at2759"/>
<reference evidence="2" key="1">
    <citation type="journal article" date="2018" name="Gigascience">
        <title>Genome assembly of the Pink Ipe (Handroanthus impetiginosus, Bignoniaceae), a highly valued, ecologically keystone Neotropical timber forest tree.</title>
        <authorList>
            <person name="Silva-Junior O.B."/>
            <person name="Grattapaglia D."/>
            <person name="Novaes E."/>
            <person name="Collevatti R.G."/>
        </authorList>
    </citation>
    <scope>NUCLEOTIDE SEQUENCE [LARGE SCALE GENOMIC DNA]</scope>
    <source>
        <strain evidence="2">cv. UFG-1</strain>
    </source>
</reference>
<evidence type="ECO:0000313" key="2">
    <source>
        <dbReference type="Proteomes" id="UP000231279"/>
    </source>
</evidence>